<protein>
    <submittedName>
        <fullName evidence="3">Uncharacterized protein</fullName>
    </submittedName>
</protein>
<keyword evidence="4" id="KW-1185">Reference proteome</keyword>
<dbReference type="OrthoDB" id="3540210at2759"/>
<sequence length="905" mass="100237">MASATAEPQAQLDYDGLAEALKQTLLRFLVSSSLMSESNMTDRYFETDGIWGLADHTSKIIQHIHETRTGTDWIGDDGAMCLAIITTGLEYTFRYWHNWTEVEEARLIAILHRILAEAAQRGAVGAIKDSGDADEVSAEVTEQAAEAMVAAARPVEAQVEAVVGKPKTELSTTAIKEKSVPRALDETKVPAAHSTSKLIDIREALLCVWKLTVSEYESEWINSIAVVLYALALPSLQVILAHIVAFTLFWFDPKAPKGVEVTEETPLLPKRKQPFRRRVWRALIWLVSVLVLGGTWALATDRASRNTAGEIALSNALTCGYWGLRTDANDNVLNEDALEQGSKEARARQYARDCYGSRTADGPNQCRVFKEPHIGTLEILVNQPCPFVEGKYCEGSERTARIFTTGLVDAKLLGINADRTPMLNRTTMCVPLNINAGFVQKPSNDSSIGAWEYYLGPKGDHNETEYTFRQFGDPFDFDVRSYTMSTYAHEYGKSWEQNYWHPRAELAIRKGFTTKFNPHALTIMFVNSCRLFYQKASDDSIFPAQTRRPDGLYANYDSRARPLACIDWIELCTREGKCAHPSVADNDIDMPHVFTRYAMNKSTSYDSIFARGASALDAQSRIRGDVSLPLSESPPQWAVESEAIFQTSLARMQYDAFDIASGAGSDRLDIYEETLPPAFRGSKSCKLFAFQLPKGYHNLGFVQMILVQLLLPLGIFLLGFETDQDFSADKQESGRFEDSKVTYFDWAWVPAGHLLSWLSRSADNSNASAEPHRGRGHSARLSSGDGQSQHSYQSIDAPARAGLSGQDSPPQAPALQRLDEEVPGTQRASEASLTGQPTVPESTAPEAPNLQPPSCTTASTGLSAAQELKRPAPARTQARTLQQQTLKQMFSRQGQSEYATAQRRT</sequence>
<proteinExistence type="predicted"/>
<feature type="compositionally biased region" description="Polar residues" evidence="1">
    <location>
        <begin position="852"/>
        <end position="863"/>
    </location>
</feature>
<dbReference type="AlphaFoldDB" id="A0A1V8SHT4"/>
<gene>
    <name evidence="3" type="ORF">B0A48_15368</name>
</gene>
<feature type="compositionally biased region" description="Polar residues" evidence="1">
    <location>
        <begin position="780"/>
        <end position="793"/>
    </location>
</feature>
<dbReference type="InParanoid" id="A0A1V8SHT4"/>
<feature type="compositionally biased region" description="Polar residues" evidence="1">
    <location>
        <begin position="826"/>
        <end position="841"/>
    </location>
</feature>
<keyword evidence="2" id="KW-0472">Membrane</keyword>
<keyword evidence="2" id="KW-0812">Transmembrane</keyword>
<reference evidence="4" key="1">
    <citation type="submission" date="2017-03" db="EMBL/GenBank/DDBJ databases">
        <title>Genomes of endolithic fungi from Antarctica.</title>
        <authorList>
            <person name="Coleine C."/>
            <person name="Masonjones S."/>
            <person name="Stajich J.E."/>
        </authorList>
    </citation>
    <scope>NUCLEOTIDE SEQUENCE [LARGE SCALE GENOMIC DNA]</scope>
    <source>
        <strain evidence="4">CCFEE 5527</strain>
    </source>
</reference>
<feature type="region of interest" description="Disordered" evidence="1">
    <location>
        <begin position="820"/>
        <end position="905"/>
    </location>
</feature>
<dbReference type="EMBL" id="NAJO01000044">
    <property type="protein sequence ID" value="OQN98702.1"/>
    <property type="molecule type" value="Genomic_DNA"/>
</dbReference>
<dbReference type="Proteomes" id="UP000192596">
    <property type="component" value="Unassembled WGS sequence"/>
</dbReference>
<evidence type="ECO:0000313" key="3">
    <source>
        <dbReference type="EMBL" id="OQN98702.1"/>
    </source>
</evidence>
<accession>A0A1V8SHT4</accession>
<keyword evidence="2" id="KW-1133">Transmembrane helix</keyword>
<feature type="compositionally biased region" description="Low complexity" evidence="1">
    <location>
        <begin position="874"/>
        <end position="886"/>
    </location>
</feature>
<evidence type="ECO:0000256" key="2">
    <source>
        <dbReference type="SAM" id="Phobius"/>
    </source>
</evidence>
<feature type="transmembrane region" description="Helical" evidence="2">
    <location>
        <begin position="279"/>
        <end position="299"/>
    </location>
</feature>
<comment type="caution">
    <text evidence="3">The sequence shown here is derived from an EMBL/GenBank/DDBJ whole genome shotgun (WGS) entry which is preliminary data.</text>
</comment>
<feature type="region of interest" description="Disordered" evidence="1">
    <location>
        <begin position="764"/>
        <end position="793"/>
    </location>
</feature>
<name>A0A1V8SHT4_9PEZI</name>
<organism evidence="3 4">
    <name type="scientific">Cryoendolithus antarcticus</name>
    <dbReference type="NCBI Taxonomy" id="1507870"/>
    <lineage>
        <taxon>Eukaryota</taxon>
        <taxon>Fungi</taxon>
        <taxon>Dikarya</taxon>
        <taxon>Ascomycota</taxon>
        <taxon>Pezizomycotina</taxon>
        <taxon>Dothideomycetes</taxon>
        <taxon>Dothideomycetidae</taxon>
        <taxon>Cladosporiales</taxon>
        <taxon>Cladosporiaceae</taxon>
        <taxon>Cryoendolithus</taxon>
    </lineage>
</organism>
<feature type="transmembrane region" description="Helical" evidence="2">
    <location>
        <begin position="226"/>
        <end position="251"/>
    </location>
</feature>
<evidence type="ECO:0000313" key="4">
    <source>
        <dbReference type="Proteomes" id="UP000192596"/>
    </source>
</evidence>
<feature type="compositionally biased region" description="Polar residues" evidence="1">
    <location>
        <begin position="887"/>
        <end position="899"/>
    </location>
</feature>
<evidence type="ECO:0000256" key="1">
    <source>
        <dbReference type="SAM" id="MobiDB-lite"/>
    </source>
</evidence>